<dbReference type="AlphaFoldDB" id="A0A1F6CMB9"/>
<evidence type="ECO:0000313" key="3">
    <source>
        <dbReference type="Proteomes" id="UP000176445"/>
    </source>
</evidence>
<sequence>MLAGKSVIGSFRHRKLGDSMSKRRPANGLRTGSIGEQIDPEVFLENLTILEEGDPIDSRDIQWLSMIFLDPKTPEIIKRRIGAFLDDSPTLSDPMEATRPTGTT</sequence>
<accession>A0A1F6CMB9</accession>
<evidence type="ECO:0000313" key="2">
    <source>
        <dbReference type="EMBL" id="OGG50160.1"/>
    </source>
</evidence>
<name>A0A1F6CMB9_9BACT</name>
<feature type="region of interest" description="Disordered" evidence="1">
    <location>
        <begin position="1"/>
        <end position="34"/>
    </location>
</feature>
<dbReference type="Proteomes" id="UP000176445">
    <property type="component" value="Unassembled WGS sequence"/>
</dbReference>
<protein>
    <submittedName>
        <fullName evidence="2">Uncharacterized protein</fullName>
    </submittedName>
</protein>
<gene>
    <name evidence="2" type="ORF">A2704_01295</name>
</gene>
<proteinExistence type="predicted"/>
<dbReference type="EMBL" id="MFKW01000055">
    <property type="protein sequence ID" value="OGG50160.1"/>
    <property type="molecule type" value="Genomic_DNA"/>
</dbReference>
<comment type="caution">
    <text evidence="2">The sequence shown here is derived from an EMBL/GenBank/DDBJ whole genome shotgun (WGS) entry which is preliminary data.</text>
</comment>
<organism evidence="2 3">
    <name type="scientific">Candidatus Kaiserbacteria bacterium RIFCSPHIGHO2_01_FULL_54_36b</name>
    <dbReference type="NCBI Taxonomy" id="1798483"/>
    <lineage>
        <taxon>Bacteria</taxon>
        <taxon>Candidatus Kaiseribacteriota</taxon>
    </lineage>
</organism>
<reference evidence="2 3" key="1">
    <citation type="journal article" date="2016" name="Nat. Commun.">
        <title>Thousands of microbial genomes shed light on interconnected biogeochemical processes in an aquifer system.</title>
        <authorList>
            <person name="Anantharaman K."/>
            <person name="Brown C.T."/>
            <person name="Hug L.A."/>
            <person name="Sharon I."/>
            <person name="Castelle C.J."/>
            <person name="Probst A.J."/>
            <person name="Thomas B.C."/>
            <person name="Singh A."/>
            <person name="Wilkins M.J."/>
            <person name="Karaoz U."/>
            <person name="Brodie E.L."/>
            <person name="Williams K.H."/>
            <person name="Hubbard S.S."/>
            <person name="Banfield J.F."/>
        </authorList>
    </citation>
    <scope>NUCLEOTIDE SEQUENCE [LARGE SCALE GENOMIC DNA]</scope>
</reference>
<evidence type="ECO:0000256" key="1">
    <source>
        <dbReference type="SAM" id="MobiDB-lite"/>
    </source>
</evidence>